<dbReference type="InterPro" id="IPR011042">
    <property type="entry name" value="6-blade_b-propeller_TolB-like"/>
</dbReference>
<dbReference type="Proteomes" id="UP001501442">
    <property type="component" value="Unassembled WGS sequence"/>
</dbReference>
<keyword evidence="1" id="KW-0732">Signal</keyword>
<keyword evidence="3" id="KW-1185">Reference proteome</keyword>
<dbReference type="RefSeq" id="WP_345438954.1">
    <property type="nucleotide sequence ID" value="NZ_BAABHK010000016.1"/>
</dbReference>
<evidence type="ECO:0000313" key="2">
    <source>
        <dbReference type="EMBL" id="GAA4635976.1"/>
    </source>
</evidence>
<sequence>MNRAAILCGITVLASALGTPASASTPAPARTATYTIPGDKVFPEGVAADAASGVFYVSGTTDGTIYRGRLDRPGLEVFLPGGTDGRTTAIGLKLRAGRLYVAGGATGQMWVYDTRSRALVRRFDTGLRSGTFVNDAAFDRAGNAYFTDSTAPVLWRVPASAVRTGGATAPAQRFLDLTGTVVRYESGFNLNGIAPEADGRHLLTVQSNTGKLFRIDLPTRKVTEVAVTGGALTTGDGLLRLGRRVLVVRHIATATEHVEGVVALTVRGSTARVRSTYTDPTFHWPTAAAPARGRILVVNSQFDRRSAGQPPTLPFTVSGVPLHRITY</sequence>
<dbReference type="Gene3D" id="2.120.10.30">
    <property type="entry name" value="TolB, C-terminal domain"/>
    <property type="match status" value="1"/>
</dbReference>
<comment type="caution">
    <text evidence="2">The sequence shown here is derived from an EMBL/GenBank/DDBJ whole genome shotgun (WGS) entry which is preliminary data.</text>
</comment>
<dbReference type="SUPFAM" id="SSF63829">
    <property type="entry name" value="Calcium-dependent phosphotriesterase"/>
    <property type="match status" value="1"/>
</dbReference>
<proteinExistence type="predicted"/>
<gene>
    <name evidence="2" type="ORF">GCM10023196_083800</name>
</gene>
<name>A0ABP8UP05_9ACTN</name>
<accession>A0ABP8UP05</accession>
<dbReference type="EMBL" id="BAABHK010000016">
    <property type="protein sequence ID" value="GAA4635976.1"/>
    <property type="molecule type" value="Genomic_DNA"/>
</dbReference>
<organism evidence="2 3">
    <name type="scientific">Actinoallomurus vinaceus</name>
    <dbReference type="NCBI Taxonomy" id="1080074"/>
    <lineage>
        <taxon>Bacteria</taxon>
        <taxon>Bacillati</taxon>
        <taxon>Actinomycetota</taxon>
        <taxon>Actinomycetes</taxon>
        <taxon>Streptosporangiales</taxon>
        <taxon>Thermomonosporaceae</taxon>
        <taxon>Actinoallomurus</taxon>
    </lineage>
</organism>
<protein>
    <recommendedName>
        <fullName evidence="4">Superoxide dismutase</fullName>
    </recommendedName>
</protein>
<dbReference type="InterPro" id="IPR053224">
    <property type="entry name" value="Sensory_adhesion_molecule"/>
</dbReference>
<evidence type="ECO:0008006" key="4">
    <source>
        <dbReference type="Google" id="ProtNLM"/>
    </source>
</evidence>
<feature type="signal peptide" evidence="1">
    <location>
        <begin position="1"/>
        <end position="23"/>
    </location>
</feature>
<evidence type="ECO:0000313" key="3">
    <source>
        <dbReference type="Proteomes" id="UP001501442"/>
    </source>
</evidence>
<reference evidence="3" key="1">
    <citation type="journal article" date="2019" name="Int. J. Syst. Evol. Microbiol.">
        <title>The Global Catalogue of Microorganisms (GCM) 10K type strain sequencing project: providing services to taxonomists for standard genome sequencing and annotation.</title>
        <authorList>
            <consortium name="The Broad Institute Genomics Platform"/>
            <consortium name="The Broad Institute Genome Sequencing Center for Infectious Disease"/>
            <person name="Wu L."/>
            <person name="Ma J."/>
        </authorList>
    </citation>
    <scope>NUCLEOTIDE SEQUENCE [LARGE SCALE GENOMIC DNA]</scope>
    <source>
        <strain evidence="3">JCM 17939</strain>
    </source>
</reference>
<evidence type="ECO:0000256" key="1">
    <source>
        <dbReference type="SAM" id="SignalP"/>
    </source>
</evidence>
<dbReference type="PANTHER" id="PTHR31460">
    <property type="match status" value="1"/>
</dbReference>
<dbReference type="PANTHER" id="PTHR31460:SF3">
    <property type="entry name" value="MESOCENTIN"/>
    <property type="match status" value="1"/>
</dbReference>
<feature type="chain" id="PRO_5045906617" description="Superoxide dismutase" evidence="1">
    <location>
        <begin position="24"/>
        <end position="327"/>
    </location>
</feature>